<evidence type="ECO:0000256" key="7">
    <source>
        <dbReference type="RuleBase" id="RU000304"/>
    </source>
</evidence>
<evidence type="ECO:0000256" key="5">
    <source>
        <dbReference type="ARBA" id="ARBA00022840"/>
    </source>
</evidence>
<dbReference type="AlphaFoldDB" id="A0A1R2B5U7"/>
<dbReference type="PANTHER" id="PTHR24055">
    <property type="entry name" value="MITOGEN-ACTIVATED PROTEIN KINASE"/>
    <property type="match status" value="1"/>
</dbReference>
<evidence type="ECO:0000256" key="1">
    <source>
        <dbReference type="ARBA" id="ARBA00022527"/>
    </source>
</evidence>
<evidence type="ECO:0000256" key="2">
    <source>
        <dbReference type="ARBA" id="ARBA00022679"/>
    </source>
</evidence>
<dbReference type="SMART" id="SM00220">
    <property type="entry name" value="S_TKc"/>
    <property type="match status" value="1"/>
</dbReference>
<evidence type="ECO:0000313" key="10">
    <source>
        <dbReference type="Proteomes" id="UP000187209"/>
    </source>
</evidence>
<organism evidence="9 10">
    <name type="scientific">Stentor coeruleus</name>
    <dbReference type="NCBI Taxonomy" id="5963"/>
    <lineage>
        <taxon>Eukaryota</taxon>
        <taxon>Sar</taxon>
        <taxon>Alveolata</taxon>
        <taxon>Ciliophora</taxon>
        <taxon>Postciliodesmatophora</taxon>
        <taxon>Heterotrichea</taxon>
        <taxon>Heterotrichida</taxon>
        <taxon>Stentoridae</taxon>
        <taxon>Stentor</taxon>
    </lineage>
</organism>
<sequence length="479" mass="55069">MNKYEIICVIGEGAYGVVLKARNKETGEFVAVKKFKESEDDEAVRKTTIREVKVLRMLKHDNIVQLREAFRRQGKLYLVFEYVDRNLLEVLEQKPNGIEPEFIQQYIYQLCKAIDFCHSQSIIHRDIKPENLLVSKTHSLKLCDFGFARQLTTQITMTDYVATRWYRAPELLVGCNYNTPVDIWAIGCIMGELIDGQPLFPGESEIDQLYCIQKIMGPLIPEHKEAFMKNPHFLGLRFPEITKFETLEKRYLGKIGKIGLSFIKSLLAMNPDDRPTASQALNHPYFDIFKDDITRPMTSSGMNKITYGGNKAIIPVGKKLSGIGSGNSVIKSDNVDQRSKTRSSMFVSEINEMEQQGYRKDIQNKQVVEENKQKFPMFHITEESESKMRIKALKKKIKVYDTNKFPNKFVKNKPNGEFVDIETASGHGSTKQLPLIHHHHNFEISQKKIELKGKMKDDGPDLCGGPEEKFFKINKIKKF</sequence>
<dbReference type="Gene3D" id="3.30.200.20">
    <property type="entry name" value="Phosphorylase Kinase, domain 1"/>
    <property type="match status" value="1"/>
</dbReference>
<feature type="binding site" evidence="6">
    <location>
        <position position="34"/>
    </location>
    <ligand>
        <name>ATP</name>
        <dbReference type="ChEBI" id="CHEBI:30616"/>
    </ligand>
</feature>
<evidence type="ECO:0000313" key="9">
    <source>
        <dbReference type="EMBL" id="OMJ72142.1"/>
    </source>
</evidence>
<keyword evidence="5 6" id="KW-0067">ATP-binding</keyword>
<dbReference type="EMBL" id="MPUH01000926">
    <property type="protein sequence ID" value="OMJ72142.1"/>
    <property type="molecule type" value="Genomic_DNA"/>
</dbReference>
<dbReference type="GO" id="GO:0005524">
    <property type="term" value="F:ATP binding"/>
    <property type="evidence" value="ECO:0007669"/>
    <property type="project" value="UniProtKB-UniRule"/>
</dbReference>
<dbReference type="InterPro" id="IPR050117">
    <property type="entry name" value="MAPK"/>
</dbReference>
<dbReference type="Proteomes" id="UP000187209">
    <property type="component" value="Unassembled WGS sequence"/>
</dbReference>
<evidence type="ECO:0000259" key="8">
    <source>
        <dbReference type="PROSITE" id="PS50011"/>
    </source>
</evidence>
<evidence type="ECO:0000256" key="6">
    <source>
        <dbReference type="PROSITE-ProRule" id="PRU10141"/>
    </source>
</evidence>
<keyword evidence="1 7" id="KW-0723">Serine/threonine-protein kinase</keyword>
<dbReference type="Gene3D" id="1.10.510.10">
    <property type="entry name" value="Transferase(Phosphotransferase) domain 1"/>
    <property type="match status" value="1"/>
</dbReference>
<dbReference type="InterPro" id="IPR017441">
    <property type="entry name" value="Protein_kinase_ATP_BS"/>
</dbReference>
<proteinExistence type="inferred from homology"/>
<dbReference type="Pfam" id="PF00069">
    <property type="entry name" value="Pkinase"/>
    <property type="match status" value="1"/>
</dbReference>
<evidence type="ECO:0000256" key="4">
    <source>
        <dbReference type="ARBA" id="ARBA00022777"/>
    </source>
</evidence>
<feature type="domain" description="Protein kinase" evidence="8">
    <location>
        <begin position="4"/>
        <end position="286"/>
    </location>
</feature>
<dbReference type="InterPro" id="IPR008271">
    <property type="entry name" value="Ser/Thr_kinase_AS"/>
</dbReference>
<keyword evidence="3 6" id="KW-0547">Nucleotide-binding</keyword>
<dbReference type="OrthoDB" id="548217at2759"/>
<dbReference type="InterPro" id="IPR000719">
    <property type="entry name" value="Prot_kinase_dom"/>
</dbReference>
<dbReference type="CDD" id="cd07833">
    <property type="entry name" value="STKc_CDKL"/>
    <property type="match status" value="1"/>
</dbReference>
<name>A0A1R2B5U7_9CILI</name>
<accession>A0A1R2B5U7</accession>
<comment type="similarity">
    <text evidence="7">Belongs to the protein kinase superfamily.</text>
</comment>
<keyword evidence="10" id="KW-1185">Reference proteome</keyword>
<gene>
    <name evidence="9" type="ORF">SteCoe_29479</name>
</gene>
<evidence type="ECO:0000256" key="3">
    <source>
        <dbReference type="ARBA" id="ARBA00022741"/>
    </source>
</evidence>
<dbReference type="FunFam" id="1.10.510.10:FF:000624">
    <property type="entry name" value="Mitogen-activated protein kinase"/>
    <property type="match status" value="1"/>
</dbReference>
<dbReference type="GO" id="GO:0004674">
    <property type="term" value="F:protein serine/threonine kinase activity"/>
    <property type="evidence" value="ECO:0007669"/>
    <property type="project" value="UniProtKB-KW"/>
</dbReference>
<comment type="caution">
    <text evidence="9">The sequence shown here is derived from an EMBL/GenBank/DDBJ whole genome shotgun (WGS) entry which is preliminary data.</text>
</comment>
<keyword evidence="4" id="KW-0418">Kinase</keyword>
<dbReference type="PROSITE" id="PS50011">
    <property type="entry name" value="PROTEIN_KINASE_DOM"/>
    <property type="match status" value="1"/>
</dbReference>
<reference evidence="9 10" key="1">
    <citation type="submission" date="2016-11" db="EMBL/GenBank/DDBJ databases">
        <title>The macronuclear genome of Stentor coeruleus: a giant cell with tiny introns.</title>
        <authorList>
            <person name="Slabodnick M."/>
            <person name="Ruby J.G."/>
            <person name="Reiff S.B."/>
            <person name="Swart E.C."/>
            <person name="Gosai S."/>
            <person name="Prabakaran S."/>
            <person name="Witkowska E."/>
            <person name="Larue G.E."/>
            <person name="Fisher S."/>
            <person name="Freeman R.M."/>
            <person name="Gunawardena J."/>
            <person name="Chu W."/>
            <person name="Stover N.A."/>
            <person name="Gregory B.D."/>
            <person name="Nowacki M."/>
            <person name="Derisi J."/>
            <person name="Roy S.W."/>
            <person name="Marshall W.F."/>
            <person name="Sood P."/>
        </authorList>
    </citation>
    <scope>NUCLEOTIDE SEQUENCE [LARGE SCALE GENOMIC DNA]</scope>
    <source>
        <strain evidence="9">WM001</strain>
    </source>
</reference>
<dbReference type="SUPFAM" id="SSF56112">
    <property type="entry name" value="Protein kinase-like (PK-like)"/>
    <property type="match status" value="1"/>
</dbReference>
<dbReference type="InterPro" id="IPR011009">
    <property type="entry name" value="Kinase-like_dom_sf"/>
</dbReference>
<keyword evidence="2" id="KW-0808">Transferase</keyword>
<dbReference type="PROSITE" id="PS00107">
    <property type="entry name" value="PROTEIN_KINASE_ATP"/>
    <property type="match status" value="1"/>
</dbReference>
<dbReference type="PROSITE" id="PS00108">
    <property type="entry name" value="PROTEIN_KINASE_ST"/>
    <property type="match status" value="1"/>
</dbReference>
<dbReference type="FunFam" id="3.30.200.20:FF:001093">
    <property type="entry name" value="Cyclin-dependent kinase-like 5"/>
    <property type="match status" value="1"/>
</dbReference>
<protein>
    <recommendedName>
        <fullName evidence="8">Protein kinase domain-containing protein</fullName>
    </recommendedName>
</protein>